<organism evidence="1">
    <name type="scientific">Calcidiscus leptoporus</name>
    <dbReference type="NCBI Taxonomy" id="127549"/>
    <lineage>
        <taxon>Eukaryota</taxon>
        <taxon>Haptista</taxon>
        <taxon>Haptophyta</taxon>
        <taxon>Prymnesiophyceae</taxon>
        <taxon>Coccolithales</taxon>
        <taxon>Calcidiscaceae</taxon>
        <taxon>Calcidiscus</taxon>
    </lineage>
</organism>
<accession>A0A7S0JGG7</accession>
<gene>
    <name evidence="1" type="ORF">CLEP1334_LOCUS26425</name>
</gene>
<proteinExistence type="predicted"/>
<name>A0A7S0JGG7_9EUKA</name>
<evidence type="ECO:0000313" key="1">
    <source>
        <dbReference type="EMBL" id="CAD8551135.1"/>
    </source>
</evidence>
<reference evidence="1" key="1">
    <citation type="submission" date="2021-01" db="EMBL/GenBank/DDBJ databases">
        <authorList>
            <person name="Corre E."/>
            <person name="Pelletier E."/>
            <person name="Niang G."/>
            <person name="Scheremetjew M."/>
            <person name="Finn R."/>
            <person name="Kale V."/>
            <person name="Holt S."/>
            <person name="Cochrane G."/>
            <person name="Meng A."/>
            <person name="Brown T."/>
            <person name="Cohen L."/>
        </authorList>
    </citation>
    <scope>NUCLEOTIDE SEQUENCE</scope>
    <source>
        <strain evidence="1">RCC1130</strain>
    </source>
</reference>
<sequence>MRRPSSPLRYVHFNSTLWRRVAELWPGDAGAEEFAEQLATLRGLRAEVQRSCALCDVMGGTRCVAAAQRAPTQATPHLCWQLRQDTSSWSEHFFSRMALRFDAVAAANITGLSRAAPSTDAGVVTGNVRWWRCSRAVDRRCAHHRRYSAWDCLCPWPHTF</sequence>
<protein>
    <submittedName>
        <fullName evidence="1">Uncharacterized protein</fullName>
    </submittedName>
</protein>
<dbReference type="EMBL" id="HBER01052830">
    <property type="protein sequence ID" value="CAD8551135.1"/>
    <property type="molecule type" value="Transcribed_RNA"/>
</dbReference>
<dbReference type="AlphaFoldDB" id="A0A7S0JGG7"/>